<evidence type="ECO:0000313" key="4">
    <source>
        <dbReference type="EMBL" id="MBF9237457.1"/>
    </source>
</evidence>
<dbReference type="InterPro" id="IPR035421">
    <property type="entry name" value="Terminase_6C"/>
</dbReference>
<feature type="region of interest" description="Disordered" evidence="2">
    <location>
        <begin position="12"/>
        <end position="31"/>
    </location>
</feature>
<keyword evidence="1" id="KW-1188">Viral release from host cell</keyword>
<gene>
    <name evidence="4" type="primary">terL</name>
    <name evidence="4" type="ORF">I2I05_08605</name>
</gene>
<dbReference type="Gene3D" id="3.30.420.240">
    <property type="match status" value="1"/>
</dbReference>
<comment type="caution">
    <text evidence="4">The sequence shown here is derived from an EMBL/GenBank/DDBJ whole genome shotgun (WGS) entry which is preliminary data.</text>
</comment>
<dbReference type="NCBIfam" id="TIGR01630">
    <property type="entry name" value="psiM2_ORF9"/>
    <property type="match status" value="1"/>
</dbReference>
<organism evidence="4 5">
    <name type="scientific">Hymenobacter jeongseonensis</name>
    <dbReference type="NCBI Taxonomy" id="2791027"/>
    <lineage>
        <taxon>Bacteria</taxon>
        <taxon>Pseudomonadati</taxon>
        <taxon>Bacteroidota</taxon>
        <taxon>Cytophagia</taxon>
        <taxon>Cytophagales</taxon>
        <taxon>Hymenobacteraceae</taxon>
        <taxon>Hymenobacter</taxon>
    </lineage>
</organism>
<evidence type="ECO:0000259" key="3">
    <source>
        <dbReference type="Pfam" id="PF17289"/>
    </source>
</evidence>
<evidence type="ECO:0000256" key="2">
    <source>
        <dbReference type="SAM" id="MobiDB-lite"/>
    </source>
</evidence>
<reference evidence="4 5" key="1">
    <citation type="submission" date="2020-11" db="EMBL/GenBank/DDBJ databases">
        <authorList>
            <person name="Kim M.K."/>
        </authorList>
    </citation>
    <scope>NUCLEOTIDE SEQUENCE [LARGE SCALE GENOMIC DNA]</scope>
    <source>
        <strain evidence="4 5">BT683</strain>
    </source>
</reference>
<accession>A0ABS0IGH8</accession>
<proteinExistence type="predicted"/>
<keyword evidence="5" id="KW-1185">Reference proteome</keyword>
<protein>
    <submittedName>
        <fullName evidence="4">Phage terminase large subunit</fullName>
    </submittedName>
</protein>
<dbReference type="Pfam" id="PF17289">
    <property type="entry name" value="Terminase_6C"/>
    <property type="match status" value="1"/>
</dbReference>
<dbReference type="Proteomes" id="UP000597617">
    <property type="component" value="Unassembled WGS sequence"/>
</dbReference>
<dbReference type="RefSeq" id="WP_196281829.1">
    <property type="nucleotide sequence ID" value="NZ_JADQDQ010000003.1"/>
</dbReference>
<dbReference type="EMBL" id="JADQDQ010000003">
    <property type="protein sequence ID" value="MBF9237457.1"/>
    <property type="molecule type" value="Genomic_DNA"/>
</dbReference>
<feature type="compositionally biased region" description="Basic residues" evidence="2">
    <location>
        <begin position="14"/>
        <end position="26"/>
    </location>
</feature>
<name>A0ABS0IGH8_9BACT</name>
<evidence type="ECO:0000256" key="1">
    <source>
        <dbReference type="ARBA" id="ARBA00022612"/>
    </source>
</evidence>
<dbReference type="InterPro" id="IPR006517">
    <property type="entry name" value="Phage_terminase_lsu-like_C"/>
</dbReference>
<feature type="domain" description="Terminase large subunit gp17-like C-terminal" evidence="3">
    <location>
        <begin position="367"/>
        <end position="517"/>
    </location>
</feature>
<evidence type="ECO:0000313" key="5">
    <source>
        <dbReference type="Proteomes" id="UP000597617"/>
    </source>
</evidence>
<sequence>MPINKDDLLITKVPKNKGGRPRKHPLPVKPVPSVNPDTLRVDVNRALYRKDFFAFYQDLFPNIKGEVFENNWHVKALCDDIQPDLERAATGKARLKHVDANIGPRTGKSFIYNVAAPLWFHLLMPKAEIVTVTNGSRLSGKMLGFTKKVIKSDWFKLHYPEMTLVVDNESGYEWSTGGKRTAFGIDSKILGENTDLTITDDLLDSPTATSDAERNNVLNKLMHDIFGRFNNKAVGLHINFNQRLHVQDVSGAIQAQLAEYFRVIKLPSEAKSSADVIPSEWFDRYTPEPGTGNRLLWDAPGRLSRPDLNFERARLGTNGYSQQHLQRPRSRDGGILKTKWFTDNTVTADEWKLKSQGRHVEYQVFLDGAETTNPLNDATCWALVGKLDNQVFVLDVQWRRLTLPDLKRSLAAWLDANRHGLYPATRVWIEGKSIGKSLISEMKELVPNVIFLELQPGRDSKAARCIGIESYVEGGRARILAGQPWTEEFIDECSSFTGKESGKRHDDALDTLIYAVRNAKEGDFFFAPI</sequence>